<evidence type="ECO:0000313" key="8">
    <source>
        <dbReference type="EMBL" id="GAL31153.1"/>
    </source>
</evidence>
<keyword evidence="9" id="KW-1185">Reference proteome</keyword>
<reference evidence="9" key="1">
    <citation type="submission" date="2014-09" db="EMBL/GenBank/DDBJ databases">
        <title>Vibrio variabilis JCM 19239. (C206) whole genome shotgun sequence.</title>
        <authorList>
            <person name="Sawabe T."/>
            <person name="Meirelles P."/>
            <person name="Nakanishi M."/>
            <person name="Sayaka M."/>
            <person name="Hattori M."/>
            <person name="Ohkuma M."/>
        </authorList>
    </citation>
    <scope>NUCLEOTIDE SEQUENCE [LARGE SCALE GENOMIC DNA]</scope>
    <source>
        <strain evidence="9">JCM 19239</strain>
    </source>
</reference>
<evidence type="ECO:0000256" key="5">
    <source>
        <dbReference type="ARBA" id="ARBA00022729"/>
    </source>
</evidence>
<comment type="subcellular location">
    <subcellularLocation>
        <location evidence="1">Cell outer membrane</location>
        <topology evidence="1">Multi-pass membrane protein</topology>
    </subcellularLocation>
</comment>
<organism evidence="8 9">
    <name type="scientific">Vibrio variabilis</name>
    <dbReference type="NCBI Taxonomy" id="990271"/>
    <lineage>
        <taxon>Bacteria</taxon>
        <taxon>Pseudomonadati</taxon>
        <taxon>Pseudomonadota</taxon>
        <taxon>Gammaproteobacteria</taxon>
        <taxon>Vibrionales</taxon>
        <taxon>Vibrionaceae</taxon>
        <taxon>Vibrio</taxon>
    </lineage>
</organism>
<evidence type="ECO:0000256" key="1">
    <source>
        <dbReference type="ARBA" id="ARBA00004571"/>
    </source>
</evidence>
<evidence type="ECO:0000256" key="4">
    <source>
        <dbReference type="ARBA" id="ARBA00022692"/>
    </source>
</evidence>
<evidence type="ECO:0000256" key="3">
    <source>
        <dbReference type="ARBA" id="ARBA00022452"/>
    </source>
</evidence>
<dbReference type="Proteomes" id="UP000029223">
    <property type="component" value="Unassembled WGS sequence"/>
</dbReference>
<gene>
    <name evidence="8" type="ORF">JCM19239_247</name>
</gene>
<evidence type="ECO:0000256" key="6">
    <source>
        <dbReference type="ARBA" id="ARBA00023136"/>
    </source>
</evidence>
<comment type="similarity">
    <text evidence="2">Belongs to the OmpP1/FadL family.</text>
</comment>
<dbReference type="Pfam" id="PF03349">
    <property type="entry name" value="Toluene_X"/>
    <property type="match status" value="1"/>
</dbReference>
<name>A0ABQ0JQW2_9VIBR</name>
<dbReference type="PANTHER" id="PTHR35093:SF8">
    <property type="entry name" value="OUTER MEMBRANE PROTEIN NMB0088-RELATED"/>
    <property type="match status" value="1"/>
</dbReference>
<evidence type="ECO:0000313" key="9">
    <source>
        <dbReference type="Proteomes" id="UP000029223"/>
    </source>
</evidence>
<reference evidence="9" key="2">
    <citation type="submission" date="2014-09" db="EMBL/GenBank/DDBJ databases">
        <authorList>
            <consortium name="NBRP consortium"/>
            <person name="Sawabe T."/>
            <person name="Meirelles P."/>
            <person name="Nakanishi M."/>
            <person name="Sayaka M."/>
            <person name="Hattori M."/>
            <person name="Ohkuma M."/>
        </authorList>
    </citation>
    <scope>NUCLEOTIDE SEQUENCE [LARGE SCALE GENOMIC DNA]</scope>
    <source>
        <strain evidence="9">JCM 19239</strain>
    </source>
</reference>
<keyword evidence="7" id="KW-0998">Cell outer membrane</keyword>
<accession>A0ABQ0JQW2</accession>
<keyword evidence="3" id="KW-1134">Transmembrane beta strand</keyword>
<sequence>MSLLFTQKLHGIKIHHARMPFFHSLITNMSLTQRIAITAMVCSSPIANATGLNFWESSTSNSALASANGASAVDASILATAPSSMTQLKTTTVTASVTRYQVDTDYDILGTQSSYSKANPIPAGFMVMPIDSNWFVGLAAYSRTAADISISEFRLPPPLNIRILEQARVRPIVVSFAPSVAYKMGDVSIGLTLEYQYADYLLEVDKCKFLGGCNTETTTGNTDGWTGAISATWQANSWLTLAATHRLDSQFGDSNIQFALPSITSVYGTIALTDNWSWHNTFSLSRWDGQGVTYTDYDDPIQLLKGSRHSKRYATSMEYRIGQLALRGGVSMDEAIDSFGGEDVRYRLGAAYTVNEHLTLDLSGFSENYARKNVRLNESYQVDVQNKGYGVSFGLTYRY</sequence>
<comment type="caution">
    <text evidence="8">The sequence shown here is derived from an EMBL/GenBank/DDBJ whole genome shotgun (WGS) entry which is preliminary data.</text>
</comment>
<dbReference type="PANTHER" id="PTHR35093">
    <property type="entry name" value="OUTER MEMBRANE PROTEIN NMB0088-RELATED"/>
    <property type="match status" value="1"/>
</dbReference>
<keyword evidence="5" id="KW-0732">Signal</keyword>
<dbReference type="Gene3D" id="2.40.160.60">
    <property type="entry name" value="Outer membrane protein transport protein (OMPP1/FadL/TodX)"/>
    <property type="match status" value="1"/>
</dbReference>
<keyword evidence="6" id="KW-0472">Membrane</keyword>
<proteinExistence type="inferred from homology"/>
<dbReference type="InterPro" id="IPR005017">
    <property type="entry name" value="OMPP1/FadL/TodX"/>
</dbReference>
<evidence type="ECO:0000256" key="7">
    <source>
        <dbReference type="ARBA" id="ARBA00023237"/>
    </source>
</evidence>
<protein>
    <submittedName>
        <fullName evidence="8">Long-chain fatty acid transport protein</fullName>
    </submittedName>
</protein>
<dbReference type="EMBL" id="BBMS01000135">
    <property type="protein sequence ID" value="GAL31153.1"/>
    <property type="molecule type" value="Genomic_DNA"/>
</dbReference>
<dbReference type="SUPFAM" id="SSF56935">
    <property type="entry name" value="Porins"/>
    <property type="match status" value="1"/>
</dbReference>
<evidence type="ECO:0000256" key="2">
    <source>
        <dbReference type="ARBA" id="ARBA00008163"/>
    </source>
</evidence>
<keyword evidence="4" id="KW-0812">Transmembrane</keyword>